<feature type="compositionally biased region" description="Polar residues" evidence="1">
    <location>
        <begin position="210"/>
        <end position="232"/>
    </location>
</feature>
<dbReference type="Proteomes" id="UP000472372">
    <property type="component" value="Chromosome 1"/>
</dbReference>
<dbReference type="EMBL" id="HG992977">
    <property type="protein sequence ID" value="CAE6996208.1"/>
    <property type="molecule type" value="Genomic_DNA"/>
</dbReference>
<accession>A0A6S6VU18</accession>
<feature type="region of interest" description="Disordered" evidence="1">
    <location>
        <begin position="210"/>
        <end position="322"/>
    </location>
</feature>
<sequence>MASSRKRKATDIPEPSTSKKARNTDGNEWEIMDGDGRDTILPGTPQPNRLKMKFRHKTTNIEKNLTYQKKEAKDINWDSKEDIHHINKWRSSIFLQKGFPPLVEKLSWAPTEKGYLELFLERVALAVKKDNSIVLPDKEVILETFNEVRTLRDGLKSYKTSNGDEAYMPEITDDEIEAYLANGLIASNSISEESSSGIENMESLHQMSPTNKDQIYNSHPPAGQSNKPTTMEQALEEDTTGRTEATGLSIEASRSAENQTFEDVSTSTADNDLLANSVPGVTNSQASPHLPQAVPSSSTGKKKKSRNQRPVIHRSSTPPEEIARQVADGWIIPYIPQSDEEALRLHREKSSKKPYDLWYARANHDLSKRLADYGGFPVPGPERNAFSRGDRKLKPGEISFREGEDFHKNSARKEGSAAVNALLNYTLLPPVGYTGPLDYLWRHKLLPKEELDAREASEIAIKRLHDNLPEDLKNLRDIDEDSDETVEEDANGWGT</sequence>
<gene>
    <name evidence="2" type="ORF">PTTW11_00296</name>
</gene>
<feature type="region of interest" description="Disordered" evidence="1">
    <location>
        <begin position="1"/>
        <end position="45"/>
    </location>
</feature>
<organism evidence="2 3">
    <name type="scientific">Pyrenophora teres f. teres</name>
    <dbReference type="NCBI Taxonomy" id="97479"/>
    <lineage>
        <taxon>Eukaryota</taxon>
        <taxon>Fungi</taxon>
        <taxon>Dikarya</taxon>
        <taxon>Ascomycota</taxon>
        <taxon>Pezizomycotina</taxon>
        <taxon>Dothideomycetes</taxon>
        <taxon>Pleosporomycetidae</taxon>
        <taxon>Pleosporales</taxon>
        <taxon>Pleosporineae</taxon>
        <taxon>Pleosporaceae</taxon>
        <taxon>Pyrenophora</taxon>
    </lineage>
</organism>
<feature type="region of interest" description="Disordered" evidence="1">
    <location>
        <begin position="472"/>
        <end position="495"/>
    </location>
</feature>
<protein>
    <submittedName>
        <fullName evidence="2">Uncharacterized protein</fullName>
    </submittedName>
</protein>
<dbReference type="AlphaFoldDB" id="A0A6S6VU18"/>
<name>A0A6S6VU18_9PLEO</name>
<evidence type="ECO:0000313" key="2">
    <source>
        <dbReference type="EMBL" id="CAE6996208.1"/>
    </source>
</evidence>
<feature type="compositionally biased region" description="Polar residues" evidence="1">
    <location>
        <begin position="255"/>
        <end position="270"/>
    </location>
</feature>
<evidence type="ECO:0000313" key="3">
    <source>
        <dbReference type="Proteomes" id="UP000472372"/>
    </source>
</evidence>
<proteinExistence type="predicted"/>
<reference evidence="2" key="1">
    <citation type="submission" date="2021-02" db="EMBL/GenBank/DDBJ databases">
        <authorList>
            <person name="Syme A R."/>
            <person name="Syme A R."/>
            <person name="Moolhuijzen P."/>
        </authorList>
    </citation>
    <scope>NUCLEOTIDE SEQUENCE</scope>
    <source>
        <strain evidence="2">W1-1</strain>
    </source>
</reference>
<feature type="compositionally biased region" description="Acidic residues" evidence="1">
    <location>
        <begin position="478"/>
        <end position="495"/>
    </location>
</feature>
<evidence type="ECO:0000256" key="1">
    <source>
        <dbReference type="SAM" id="MobiDB-lite"/>
    </source>
</evidence>